<protein>
    <submittedName>
        <fullName evidence="9">Carbohydrate ABC transporter permease</fullName>
    </submittedName>
</protein>
<keyword evidence="10" id="KW-1185">Reference proteome</keyword>
<feature type="domain" description="ABC transmembrane type-1" evidence="8">
    <location>
        <begin position="86"/>
        <end position="277"/>
    </location>
</feature>
<feature type="transmembrane region" description="Helical" evidence="7">
    <location>
        <begin position="26"/>
        <end position="47"/>
    </location>
</feature>
<dbReference type="CDD" id="cd06261">
    <property type="entry name" value="TM_PBP2"/>
    <property type="match status" value="1"/>
</dbReference>
<feature type="transmembrane region" description="Helical" evidence="7">
    <location>
        <begin position="125"/>
        <end position="145"/>
    </location>
</feature>
<dbReference type="Pfam" id="PF00528">
    <property type="entry name" value="BPD_transp_1"/>
    <property type="match status" value="1"/>
</dbReference>
<evidence type="ECO:0000256" key="2">
    <source>
        <dbReference type="ARBA" id="ARBA00022448"/>
    </source>
</evidence>
<evidence type="ECO:0000256" key="3">
    <source>
        <dbReference type="ARBA" id="ARBA00022475"/>
    </source>
</evidence>
<dbReference type="RefSeq" id="WP_386428860.1">
    <property type="nucleotide sequence ID" value="NZ_JBHSBB010000009.1"/>
</dbReference>
<dbReference type="InterPro" id="IPR000515">
    <property type="entry name" value="MetI-like"/>
</dbReference>
<keyword evidence="3" id="KW-1003">Cell membrane</keyword>
<dbReference type="PANTHER" id="PTHR43744:SF12">
    <property type="entry name" value="ABC TRANSPORTER PERMEASE PROTEIN MG189-RELATED"/>
    <property type="match status" value="1"/>
</dbReference>
<reference evidence="10" key="1">
    <citation type="journal article" date="2019" name="Int. J. Syst. Evol. Microbiol.">
        <title>The Global Catalogue of Microorganisms (GCM) 10K type strain sequencing project: providing services to taxonomists for standard genome sequencing and annotation.</title>
        <authorList>
            <consortium name="The Broad Institute Genomics Platform"/>
            <consortium name="The Broad Institute Genome Sequencing Center for Infectious Disease"/>
            <person name="Wu L."/>
            <person name="Ma J."/>
        </authorList>
    </citation>
    <scope>NUCLEOTIDE SEQUENCE [LARGE SCALE GENOMIC DNA]</scope>
    <source>
        <strain evidence="10">CGMCC 4.7237</strain>
    </source>
</reference>
<comment type="similarity">
    <text evidence="7">Belongs to the binding-protein-dependent transport system permease family.</text>
</comment>
<dbReference type="Gene3D" id="1.10.3720.10">
    <property type="entry name" value="MetI-like"/>
    <property type="match status" value="1"/>
</dbReference>
<keyword evidence="2 7" id="KW-0813">Transport</keyword>
<proteinExistence type="inferred from homology"/>
<sequence length="291" mass="31397">MSAQTAGTTREGAPVVRRRRRNHPNYLAGLGSLVWLFLVGLPLYVMLAATLQSRADYSANGPLAFPKHFTFDNYSADFSNGFGRYFLNTVLVTAAVVAIVLLLVPPLSYAIVRSRGRLTTGVFRLFLLGLAIPAQAVIVPMFYVISKAGLYDNLIGVILPTAAFSLPVCALILTGVMRDITPDLYEAMAMDGASPRRVFFQLVVPLSKGGLSTIVVFSALQAWNGFLFPLVLTQSDSAKVITLGLYNFQTEHGVDIPGLLAAVVLSMLPILIVYLFARRALVQGLMGVGGK</sequence>
<name>A0ABV8HLU6_9ACTN</name>
<evidence type="ECO:0000313" key="10">
    <source>
        <dbReference type="Proteomes" id="UP001595765"/>
    </source>
</evidence>
<evidence type="ECO:0000313" key="9">
    <source>
        <dbReference type="EMBL" id="MFC4032143.1"/>
    </source>
</evidence>
<dbReference type="PROSITE" id="PS50928">
    <property type="entry name" value="ABC_TM1"/>
    <property type="match status" value="1"/>
</dbReference>
<evidence type="ECO:0000256" key="4">
    <source>
        <dbReference type="ARBA" id="ARBA00022692"/>
    </source>
</evidence>
<feature type="transmembrane region" description="Helical" evidence="7">
    <location>
        <begin position="157"/>
        <end position="177"/>
    </location>
</feature>
<dbReference type="EMBL" id="JBHSBB010000009">
    <property type="protein sequence ID" value="MFC4032143.1"/>
    <property type="molecule type" value="Genomic_DNA"/>
</dbReference>
<dbReference type="InterPro" id="IPR035906">
    <property type="entry name" value="MetI-like_sf"/>
</dbReference>
<evidence type="ECO:0000256" key="6">
    <source>
        <dbReference type="ARBA" id="ARBA00023136"/>
    </source>
</evidence>
<evidence type="ECO:0000256" key="5">
    <source>
        <dbReference type="ARBA" id="ARBA00022989"/>
    </source>
</evidence>
<dbReference type="PANTHER" id="PTHR43744">
    <property type="entry name" value="ABC TRANSPORTER PERMEASE PROTEIN MG189-RELATED-RELATED"/>
    <property type="match status" value="1"/>
</dbReference>
<evidence type="ECO:0000259" key="8">
    <source>
        <dbReference type="PROSITE" id="PS50928"/>
    </source>
</evidence>
<keyword evidence="4 7" id="KW-0812">Transmembrane</keyword>
<evidence type="ECO:0000256" key="1">
    <source>
        <dbReference type="ARBA" id="ARBA00004651"/>
    </source>
</evidence>
<keyword evidence="5 7" id="KW-1133">Transmembrane helix</keyword>
<comment type="subcellular location">
    <subcellularLocation>
        <location evidence="1 7">Cell membrane</location>
        <topology evidence="1 7">Multi-pass membrane protein</topology>
    </subcellularLocation>
</comment>
<comment type="caution">
    <text evidence="9">The sequence shown here is derived from an EMBL/GenBank/DDBJ whole genome shotgun (WGS) entry which is preliminary data.</text>
</comment>
<keyword evidence="6 7" id="KW-0472">Membrane</keyword>
<dbReference type="SUPFAM" id="SSF161098">
    <property type="entry name" value="MetI-like"/>
    <property type="match status" value="1"/>
</dbReference>
<feature type="transmembrane region" description="Helical" evidence="7">
    <location>
        <begin position="198"/>
        <end position="223"/>
    </location>
</feature>
<evidence type="ECO:0000256" key="7">
    <source>
        <dbReference type="RuleBase" id="RU363032"/>
    </source>
</evidence>
<organism evidence="9 10">
    <name type="scientific">Streptomyces polygonati</name>
    <dbReference type="NCBI Taxonomy" id="1617087"/>
    <lineage>
        <taxon>Bacteria</taxon>
        <taxon>Bacillati</taxon>
        <taxon>Actinomycetota</taxon>
        <taxon>Actinomycetes</taxon>
        <taxon>Kitasatosporales</taxon>
        <taxon>Streptomycetaceae</taxon>
        <taxon>Streptomyces</taxon>
    </lineage>
</organism>
<feature type="transmembrane region" description="Helical" evidence="7">
    <location>
        <begin position="256"/>
        <end position="277"/>
    </location>
</feature>
<gene>
    <name evidence="9" type="ORF">ACFO3J_11705</name>
</gene>
<feature type="transmembrane region" description="Helical" evidence="7">
    <location>
        <begin position="85"/>
        <end position="104"/>
    </location>
</feature>
<accession>A0ABV8HLU6</accession>
<dbReference type="Proteomes" id="UP001595765">
    <property type="component" value="Unassembled WGS sequence"/>
</dbReference>